<evidence type="ECO:0000313" key="3">
    <source>
        <dbReference type="Proteomes" id="UP001457282"/>
    </source>
</evidence>
<dbReference type="Gene3D" id="2.60.120.330">
    <property type="entry name" value="B-lactam Antibiotic, Isopenicillin N Synthase, Chain"/>
    <property type="match status" value="1"/>
</dbReference>
<organism evidence="2 3">
    <name type="scientific">Rubus argutus</name>
    <name type="common">Southern blackberry</name>
    <dbReference type="NCBI Taxonomy" id="59490"/>
    <lineage>
        <taxon>Eukaryota</taxon>
        <taxon>Viridiplantae</taxon>
        <taxon>Streptophyta</taxon>
        <taxon>Embryophyta</taxon>
        <taxon>Tracheophyta</taxon>
        <taxon>Spermatophyta</taxon>
        <taxon>Magnoliopsida</taxon>
        <taxon>eudicotyledons</taxon>
        <taxon>Gunneridae</taxon>
        <taxon>Pentapetalae</taxon>
        <taxon>rosids</taxon>
        <taxon>fabids</taxon>
        <taxon>Rosales</taxon>
        <taxon>Rosaceae</taxon>
        <taxon>Rosoideae</taxon>
        <taxon>Rosoideae incertae sedis</taxon>
        <taxon>Rubus</taxon>
    </lineage>
</organism>
<dbReference type="AlphaFoldDB" id="A0AAW1Y3N4"/>
<proteinExistence type="predicted"/>
<dbReference type="InterPro" id="IPR027443">
    <property type="entry name" value="IPNS-like_sf"/>
</dbReference>
<accession>A0AAW1Y3N4</accession>
<comment type="caution">
    <text evidence="2">The sequence shown here is derived from an EMBL/GenBank/DDBJ whole genome shotgun (WGS) entry which is preliminary data.</text>
</comment>
<dbReference type="PANTHER" id="PTHR47990">
    <property type="entry name" value="2-OXOGLUTARATE (2OG) AND FE(II)-DEPENDENT OXYGENASE SUPERFAMILY PROTEIN-RELATED"/>
    <property type="match status" value="1"/>
</dbReference>
<dbReference type="Pfam" id="PF03171">
    <property type="entry name" value="2OG-FeII_Oxy"/>
    <property type="match status" value="1"/>
</dbReference>
<evidence type="ECO:0000259" key="1">
    <source>
        <dbReference type="Pfam" id="PF03171"/>
    </source>
</evidence>
<dbReference type="EMBL" id="JBEDUW010000002">
    <property type="protein sequence ID" value="KAK9943670.1"/>
    <property type="molecule type" value="Genomic_DNA"/>
</dbReference>
<sequence>MHGALVVNVGDLLQLITNDKFIGVVHRVRATNVGPRTSAASFFISEGNSRVFGPIKELLSEENPPIYQEIEMNDYVRYHYSAGKETSPLVHFKL</sequence>
<dbReference type="SUPFAM" id="SSF51197">
    <property type="entry name" value="Clavaminate synthase-like"/>
    <property type="match status" value="1"/>
</dbReference>
<name>A0AAW1Y3N4_RUBAR</name>
<dbReference type="Proteomes" id="UP001457282">
    <property type="component" value="Unassembled WGS sequence"/>
</dbReference>
<feature type="domain" description="Isopenicillin N synthase-like Fe(2+) 2OG dioxygenase" evidence="1">
    <location>
        <begin position="2"/>
        <end position="43"/>
    </location>
</feature>
<dbReference type="InterPro" id="IPR044861">
    <property type="entry name" value="IPNS-like_FE2OG_OXY"/>
</dbReference>
<gene>
    <name evidence="2" type="ORF">M0R45_009271</name>
</gene>
<dbReference type="InterPro" id="IPR050231">
    <property type="entry name" value="Iron_ascorbate_oxido_reductase"/>
</dbReference>
<evidence type="ECO:0000313" key="2">
    <source>
        <dbReference type="EMBL" id="KAK9943670.1"/>
    </source>
</evidence>
<reference evidence="2 3" key="1">
    <citation type="journal article" date="2023" name="G3 (Bethesda)">
        <title>A chromosome-length genome assembly and annotation of blackberry (Rubus argutus, cv. 'Hillquist').</title>
        <authorList>
            <person name="Bruna T."/>
            <person name="Aryal R."/>
            <person name="Dudchenko O."/>
            <person name="Sargent D.J."/>
            <person name="Mead D."/>
            <person name="Buti M."/>
            <person name="Cavallini A."/>
            <person name="Hytonen T."/>
            <person name="Andres J."/>
            <person name="Pham M."/>
            <person name="Weisz D."/>
            <person name="Mascagni F."/>
            <person name="Usai G."/>
            <person name="Natali L."/>
            <person name="Bassil N."/>
            <person name="Fernandez G.E."/>
            <person name="Lomsadze A."/>
            <person name="Armour M."/>
            <person name="Olukolu B."/>
            <person name="Poorten T."/>
            <person name="Britton C."/>
            <person name="Davik J."/>
            <person name="Ashrafi H."/>
            <person name="Aiden E.L."/>
            <person name="Borodovsky M."/>
            <person name="Worthington M."/>
        </authorList>
    </citation>
    <scope>NUCLEOTIDE SEQUENCE [LARGE SCALE GENOMIC DNA]</scope>
    <source>
        <strain evidence="2">PI 553951</strain>
    </source>
</reference>
<protein>
    <recommendedName>
        <fullName evidence="1">Isopenicillin N synthase-like Fe(2+) 2OG dioxygenase domain-containing protein</fullName>
    </recommendedName>
</protein>
<keyword evidence="3" id="KW-1185">Reference proteome</keyword>